<dbReference type="GO" id="GO:0005524">
    <property type="term" value="F:ATP binding"/>
    <property type="evidence" value="ECO:0007669"/>
    <property type="project" value="InterPro"/>
</dbReference>
<dbReference type="SUPFAM" id="SSF52540">
    <property type="entry name" value="P-loop containing nucleoside triphosphate hydrolases"/>
    <property type="match status" value="2"/>
</dbReference>
<keyword evidence="3" id="KW-0547">Nucleotide-binding</keyword>
<dbReference type="Proteomes" id="UP000051957">
    <property type="component" value="Unassembled WGS sequence"/>
</dbReference>
<protein>
    <submittedName>
        <fullName evidence="3">Helicase protein</fullName>
    </submittedName>
</protein>
<gene>
    <name evidence="3" type="ORF">FC51_GL000638</name>
</gene>
<dbReference type="InterPro" id="IPR050742">
    <property type="entry name" value="Helicase_Restrict-Modif_Enz"/>
</dbReference>
<dbReference type="Pfam" id="PF22548">
    <property type="entry name" value="AEP-TOTE"/>
    <property type="match status" value="1"/>
</dbReference>
<dbReference type="Pfam" id="PF04851">
    <property type="entry name" value="ResIII"/>
    <property type="match status" value="1"/>
</dbReference>
<dbReference type="RefSeq" id="WP_057909636.1">
    <property type="nucleotide sequence ID" value="NZ_AZGK01000012.1"/>
</dbReference>
<dbReference type="Gene3D" id="3.40.50.300">
    <property type="entry name" value="P-loop containing nucleotide triphosphate hydrolases"/>
    <property type="match status" value="2"/>
</dbReference>
<dbReference type="GO" id="GO:0005829">
    <property type="term" value="C:cytosol"/>
    <property type="evidence" value="ECO:0007669"/>
    <property type="project" value="TreeGrafter"/>
</dbReference>
<keyword evidence="3" id="KW-0067">ATP-binding</keyword>
<dbReference type="Pfam" id="PF00271">
    <property type="entry name" value="Helicase_C"/>
    <property type="match status" value="1"/>
</dbReference>
<dbReference type="PATRIC" id="fig|1423784.4.peg.635"/>
<dbReference type="EMBL" id="AZGK01000012">
    <property type="protein sequence ID" value="KRM45935.1"/>
    <property type="molecule type" value="Genomic_DNA"/>
</dbReference>
<dbReference type="PANTHER" id="PTHR47396">
    <property type="entry name" value="TYPE I RESTRICTION ENZYME ECOKI R PROTEIN"/>
    <property type="match status" value="1"/>
</dbReference>
<proteinExistence type="predicted"/>
<keyword evidence="3" id="KW-0347">Helicase</keyword>
<organism evidence="3 4">
    <name type="scientific">Lentilactobacillus parabuchneri DSM 5707 = NBRC 107865</name>
    <dbReference type="NCBI Taxonomy" id="1423784"/>
    <lineage>
        <taxon>Bacteria</taxon>
        <taxon>Bacillati</taxon>
        <taxon>Bacillota</taxon>
        <taxon>Bacilli</taxon>
        <taxon>Lactobacillales</taxon>
        <taxon>Lactobacillaceae</taxon>
        <taxon>Lentilactobacillus</taxon>
    </lineage>
</organism>
<dbReference type="PROSITE" id="PS51192">
    <property type="entry name" value="HELICASE_ATP_BIND_1"/>
    <property type="match status" value="1"/>
</dbReference>
<dbReference type="GO" id="GO:0004386">
    <property type="term" value="F:helicase activity"/>
    <property type="evidence" value="ECO:0007669"/>
    <property type="project" value="UniProtKB-KW"/>
</dbReference>
<name>A0A0R1YUU9_9LACO</name>
<dbReference type="AlphaFoldDB" id="A0A0R1YUU9"/>
<keyword evidence="3" id="KW-0378">Hydrolase</keyword>
<dbReference type="GO" id="GO:0016787">
    <property type="term" value="F:hydrolase activity"/>
    <property type="evidence" value="ECO:0007669"/>
    <property type="project" value="InterPro"/>
</dbReference>
<dbReference type="InterPro" id="IPR014001">
    <property type="entry name" value="Helicase_ATP-bd"/>
</dbReference>
<accession>A0A0R1YUU9</accession>
<dbReference type="InterPro" id="IPR027417">
    <property type="entry name" value="P-loop_NTPase"/>
</dbReference>
<dbReference type="PANTHER" id="PTHR47396:SF1">
    <property type="entry name" value="ATP-DEPENDENT HELICASE IRC3-RELATED"/>
    <property type="match status" value="1"/>
</dbReference>
<evidence type="ECO:0000259" key="2">
    <source>
        <dbReference type="PROSITE" id="PS51194"/>
    </source>
</evidence>
<sequence>MNNYSQIFKIDGDSFVLLGLAKGIGEKITGKVAIIRNTTSKELRAIPINELMRYSINKDNHEALLSNRLALYKKRFVGREDVYAHRYFNKRLGKYMYSPVVPFKDRKPILNQWISLSDRELENHLIGTEFLGFYPMFPDNTTKYLVLDIDGHHQGDEWRQITSSLQAICNQYSIPHLTELSQSGHGCHIWIFFDAPLSASSARRLGDAILKATMAINPNLSFTAFDRMFPSQDFISKDKIGNLIAGPLQGDRRRENKSVFVDDSYRPLPDQWKALAEVQLISSKKLNIIVNTINENSQFQFFNEQDKQSDLLKEPSIINKPLTIIRNSAILIPKAGLSVKQVNQLKWLCSFKNPIFYEKQNKRMSLYNTPRIISLFQETPKHIVIPRGLEQEILNLFPHSKWIDKTVHGNPIHVEFKGELHPEQLRALESLVSHSDGILSARTGFGKTVVAAQLIAKLNISTLILVHDKEIAKQWITQLNKFLIIADEPFVHELTPTGRVKRKAAIGSYFGTKHNRSGIVDVATIQSFKNDKASTEILDQYGLVISDEVHHDAAFTFEQVIKAIKSKYLFGLSATPFRRDGQDPIILMRFGPVRYQTSMVDEKTVTDIKRIIIPRFTTLGITNLAATNYTINENYESMLKDGERNQSIVQDIKSCFDMNRHILVLTKRIAHVEILAGLLGNSNHLFLLYGNQTDKENIDTIKTVNESSDPYILLATNKYAGEGLDIPSIDTLVLAMPHSWKGNSIQYIGRTQRNLAQKSEIRIYDYVDMFIPMLARMYRKRLKTYHDLHYKVLNDKYSQQKGINFYDGAYHEDMVTEARKASDIFICENRLNSFIRDDIIPKTGSKKITMLLNSISASDKTLLRKTGVKYTLYDQNLPNVLVINKAQMWLSSDLGFSKNTGITVCINQPQLVEQFIKLLLQTVDNLV</sequence>
<feature type="domain" description="Helicase ATP-binding" evidence="1">
    <location>
        <begin position="428"/>
        <end position="594"/>
    </location>
</feature>
<evidence type="ECO:0000313" key="3">
    <source>
        <dbReference type="EMBL" id="KRM45935.1"/>
    </source>
</evidence>
<dbReference type="InterPro" id="IPR001650">
    <property type="entry name" value="Helicase_C-like"/>
</dbReference>
<dbReference type="CDD" id="cd18785">
    <property type="entry name" value="SF2_C"/>
    <property type="match status" value="1"/>
</dbReference>
<dbReference type="CDD" id="cd17926">
    <property type="entry name" value="DEXHc_RE"/>
    <property type="match status" value="1"/>
</dbReference>
<feature type="domain" description="Helicase C-terminal" evidence="2">
    <location>
        <begin position="630"/>
        <end position="797"/>
    </location>
</feature>
<comment type="caution">
    <text evidence="3">The sequence shown here is derived from an EMBL/GenBank/DDBJ whole genome shotgun (WGS) entry which is preliminary data.</text>
</comment>
<dbReference type="SMART" id="SM00487">
    <property type="entry name" value="DEXDc"/>
    <property type="match status" value="1"/>
</dbReference>
<dbReference type="PROSITE" id="PS51194">
    <property type="entry name" value="HELICASE_CTER"/>
    <property type="match status" value="1"/>
</dbReference>
<evidence type="ECO:0000259" key="1">
    <source>
        <dbReference type="PROSITE" id="PS51192"/>
    </source>
</evidence>
<dbReference type="InterPro" id="IPR054347">
    <property type="entry name" value="TOTE_primase"/>
</dbReference>
<evidence type="ECO:0000313" key="4">
    <source>
        <dbReference type="Proteomes" id="UP000051957"/>
    </source>
</evidence>
<dbReference type="InterPro" id="IPR006935">
    <property type="entry name" value="Helicase/UvrB_N"/>
</dbReference>
<reference evidence="3 4" key="1">
    <citation type="journal article" date="2015" name="Genome Announc.">
        <title>Expanding the biotechnology potential of lactobacilli through comparative genomics of 213 strains and associated genera.</title>
        <authorList>
            <person name="Sun Z."/>
            <person name="Harris H.M."/>
            <person name="McCann A."/>
            <person name="Guo C."/>
            <person name="Argimon S."/>
            <person name="Zhang W."/>
            <person name="Yang X."/>
            <person name="Jeffery I.B."/>
            <person name="Cooney J.C."/>
            <person name="Kagawa T.F."/>
            <person name="Liu W."/>
            <person name="Song Y."/>
            <person name="Salvetti E."/>
            <person name="Wrobel A."/>
            <person name="Rasinkangas P."/>
            <person name="Parkhill J."/>
            <person name="Rea M.C."/>
            <person name="O'Sullivan O."/>
            <person name="Ritari J."/>
            <person name="Douillard F.P."/>
            <person name="Paul Ross R."/>
            <person name="Yang R."/>
            <person name="Briner A.E."/>
            <person name="Felis G.E."/>
            <person name="de Vos W.M."/>
            <person name="Barrangou R."/>
            <person name="Klaenhammer T.R."/>
            <person name="Caufield P.W."/>
            <person name="Cui Y."/>
            <person name="Zhang H."/>
            <person name="O'Toole P.W."/>
        </authorList>
    </citation>
    <scope>NUCLEOTIDE SEQUENCE [LARGE SCALE GENOMIC DNA]</scope>
    <source>
        <strain evidence="3 4">DSM 5707</strain>
    </source>
</reference>
<dbReference type="GO" id="GO:0003677">
    <property type="term" value="F:DNA binding"/>
    <property type="evidence" value="ECO:0007669"/>
    <property type="project" value="InterPro"/>
</dbReference>